<dbReference type="EMBL" id="JAWNFV010000001">
    <property type="protein sequence ID" value="MDY5139709.1"/>
    <property type="molecule type" value="Genomic_DNA"/>
</dbReference>
<evidence type="ECO:0000313" key="2">
    <source>
        <dbReference type="EMBL" id="MDY5139709.1"/>
    </source>
</evidence>
<dbReference type="RefSeq" id="WP_087070909.1">
    <property type="nucleotide sequence ID" value="NZ_CAUPFC010000030.1"/>
</dbReference>
<proteinExistence type="predicted"/>
<gene>
    <name evidence="2" type="ORF">R6G74_00050</name>
</gene>
<accession>A0AAW9HD46</accession>
<dbReference type="Pfam" id="PF09438">
    <property type="entry name" value="DUF2017"/>
    <property type="match status" value="1"/>
</dbReference>
<dbReference type="GeneID" id="92814017"/>
<comment type="caution">
    <text evidence="2">The sequence shown here is derived from an EMBL/GenBank/DDBJ whole genome shotgun (WGS) entry which is preliminary data.</text>
</comment>
<organism evidence="2 3">
    <name type="scientific">Actinotignum timonense</name>
    <dbReference type="NCBI Taxonomy" id="1870995"/>
    <lineage>
        <taxon>Bacteria</taxon>
        <taxon>Bacillati</taxon>
        <taxon>Actinomycetota</taxon>
        <taxon>Actinomycetes</taxon>
        <taxon>Actinomycetales</taxon>
        <taxon>Actinomycetaceae</taxon>
        <taxon>Actinotignum</taxon>
    </lineage>
</organism>
<evidence type="ECO:0000313" key="3">
    <source>
        <dbReference type="Proteomes" id="UP001288320"/>
    </source>
</evidence>
<feature type="region of interest" description="Disordered" evidence="1">
    <location>
        <begin position="47"/>
        <end position="83"/>
    </location>
</feature>
<feature type="compositionally biased region" description="Low complexity" evidence="1">
    <location>
        <begin position="55"/>
        <end position="64"/>
    </location>
</feature>
<sequence length="241" mass="26187">MGDNMLPFRPARGGYRASVDATERQLFAGLARDVATLLGYNLDEEMQESSADVTGPGAAHAPGARGNGTPGSRGNSARGVEESSDVLASYERELADLETTRCYTPACDMDTALARLLPDMSEEPELADELRALTESAVCHTKIRNLLVFYTSLASEAVWVSNEDAGSWLAGANDIRIVLGTRRDITTAAESEAVTSRALDIMESERPQIDTTDDMIGVLYVIIAWWQDSLITAIQNKDLRR</sequence>
<evidence type="ECO:0000256" key="1">
    <source>
        <dbReference type="SAM" id="MobiDB-lite"/>
    </source>
</evidence>
<reference evidence="2" key="1">
    <citation type="submission" date="2023-10" db="EMBL/GenBank/DDBJ databases">
        <title>Whole Genome based description of the genera Actinobaculum and Actinotignum reveals a complex phylogenetic relationship within the species included in the genus Actinotignum.</title>
        <authorList>
            <person name="Jensen C.S."/>
            <person name="Dargis R."/>
            <person name="Kemp M."/>
            <person name="Christensen J.J."/>
        </authorList>
    </citation>
    <scope>NUCLEOTIDE SEQUENCE</scope>
    <source>
        <strain evidence="2">SLA_B245</strain>
    </source>
</reference>
<dbReference type="AlphaFoldDB" id="A0AAW9HD46"/>
<name>A0AAW9HD46_9ACTO</name>
<dbReference type="Proteomes" id="UP001288320">
    <property type="component" value="Unassembled WGS sequence"/>
</dbReference>
<protein>
    <submittedName>
        <fullName evidence="2">DUF2017 family protein</fullName>
    </submittedName>
</protein>
<dbReference type="InterPro" id="IPR018561">
    <property type="entry name" value="AosR"/>
</dbReference>